<keyword evidence="3" id="KW-1185">Reference proteome</keyword>
<feature type="domain" description="ChsH2 C-terminal OB-fold" evidence="1">
    <location>
        <begin position="56"/>
        <end position="116"/>
    </location>
</feature>
<dbReference type="PANTHER" id="PTHR34075:SF5">
    <property type="entry name" value="BLR3430 PROTEIN"/>
    <property type="match status" value="1"/>
</dbReference>
<gene>
    <name evidence="2" type="ORF">ACFPJ5_08560</name>
</gene>
<accession>A0ABD5RAK5</accession>
<evidence type="ECO:0000313" key="2">
    <source>
        <dbReference type="EMBL" id="MFC5366990.1"/>
    </source>
</evidence>
<dbReference type="RefSeq" id="WP_227227680.1">
    <property type="nucleotide sequence ID" value="NZ_JAJCVJ010000001.1"/>
</dbReference>
<dbReference type="Pfam" id="PF01796">
    <property type="entry name" value="OB_ChsH2_C"/>
    <property type="match status" value="1"/>
</dbReference>
<organism evidence="2 3">
    <name type="scientific">Salinirubrum litoreum</name>
    <dbReference type="NCBI Taxonomy" id="1126234"/>
    <lineage>
        <taxon>Archaea</taxon>
        <taxon>Methanobacteriati</taxon>
        <taxon>Methanobacteriota</taxon>
        <taxon>Stenosarchaea group</taxon>
        <taxon>Halobacteria</taxon>
        <taxon>Halobacteriales</taxon>
        <taxon>Haloferacaceae</taxon>
        <taxon>Salinirubrum</taxon>
    </lineage>
</organism>
<dbReference type="InterPro" id="IPR012340">
    <property type="entry name" value="NA-bd_OB-fold"/>
</dbReference>
<dbReference type="AlphaFoldDB" id="A0ABD5RAK5"/>
<proteinExistence type="predicted"/>
<sequence length="133" mass="14217">MSTHGADETPRDAGYDDWLDGIEAGEGIYLSCPNDHGSLPPRRVCPHCGSPELTEEPLPGTGEIESVTVVHVAAPSHADDVPYATAIADFGPVRLTGMVRGVEPDAVEVGTTVAPTVERTETRDERVLVFRPR</sequence>
<protein>
    <submittedName>
        <fullName evidence="2">Zn-ribbon domain-containing OB-fold protein</fullName>
    </submittedName>
</protein>
<dbReference type="EMBL" id="JBHSKX010000001">
    <property type="protein sequence ID" value="MFC5366990.1"/>
    <property type="molecule type" value="Genomic_DNA"/>
</dbReference>
<evidence type="ECO:0000259" key="1">
    <source>
        <dbReference type="Pfam" id="PF01796"/>
    </source>
</evidence>
<dbReference type="InterPro" id="IPR002878">
    <property type="entry name" value="ChsH2_C"/>
</dbReference>
<reference evidence="2 3" key="1">
    <citation type="journal article" date="2019" name="Int. J. Syst. Evol. Microbiol.">
        <title>The Global Catalogue of Microorganisms (GCM) 10K type strain sequencing project: providing services to taxonomists for standard genome sequencing and annotation.</title>
        <authorList>
            <consortium name="The Broad Institute Genomics Platform"/>
            <consortium name="The Broad Institute Genome Sequencing Center for Infectious Disease"/>
            <person name="Wu L."/>
            <person name="Ma J."/>
        </authorList>
    </citation>
    <scope>NUCLEOTIDE SEQUENCE [LARGE SCALE GENOMIC DNA]</scope>
    <source>
        <strain evidence="2 3">CGMCC 1.12237</strain>
    </source>
</reference>
<dbReference type="Proteomes" id="UP001596201">
    <property type="component" value="Unassembled WGS sequence"/>
</dbReference>
<comment type="caution">
    <text evidence="2">The sequence shown here is derived from an EMBL/GenBank/DDBJ whole genome shotgun (WGS) entry which is preliminary data.</text>
</comment>
<dbReference type="SUPFAM" id="SSF50249">
    <property type="entry name" value="Nucleic acid-binding proteins"/>
    <property type="match status" value="1"/>
</dbReference>
<name>A0ABD5RAK5_9EURY</name>
<evidence type="ECO:0000313" key="3">
    <source>
        <dbReference type="Proteomes" id="UP001596201"/>
    </source>
</evidence>
<dbReference type="PANTHER" id="PTHR34075">
    <property type="entry name" value="BLR3430 PROTEIN"/>
    <property type="match status" value="1"/>
</dbReference>
<dbReference type="InterPro" id="IPR052513">
    <property type="entry name" value="Thioester_dehydratase-like"/>
</dbReference>